<name>A0A0B7BUH8_9EUPU</name>
<evidence type="ECO:0000313" key="1">
    <source>
        <dbReference type="EMBL" id="CEK96572.1"/>
    </source>
</evidence>
<gene>
    <name evidence="1" type="primary">ORF212579</name>
</gene>
<protein>
    <submittedName>
        <fullName evidence="1">Uncharacterized protein</fullName>
    </submittedName>
</protein>
<feature type="non-terminal residue" evidence="1">
    <location>
        <position position="55"/>
    </location>
</feature>
<dbReference type="EMBL" id="HACG01049707">
    <property type="protein sequence ID" value="CEK96572.1"/>
    <property type="molecule type" value="Transcribed_RNA"/>
</dbReference>
<reference evidence="1" key="1">
    <citation type="submission" date="2014-12" db="EMBL/GenBank/DDBJ databases">
        <title>Insight into the proteome of Arion vulgaris.</title>
        <authorList>
            <person name="Aradska J."/>
            <person name="Bulat T."/>
            <person name="Smidak R."/>
            <person name="Sarate P."/>
            <person name="Gangsoo J."/>
            <person name="Sialana F."/>
            <person name="Bilban M."/>
            <person name="Lubec G."/>
        </authorList>
    </citation>
    <scope>NUCLEOTIDE SEQUENCE</scope>
    <source>
        <tissue evidence="1">Skin</tissue>
    </source>
</reference>
<sequence length="55" mass="6512">MLTGCGQSSRMYLTDCEPELDNFIEKNMIFHGSYRDLTNLDRLVIKWAHLVWVHI</sequence>
<proteinExistence type="predicted"/>
<organism evidence="1">
    <name type="scientific">Arion vulgaris</name>
    <dbReference type="NCBI Taxonomy" id="1028688"/>
    <lineage>
        <taxon>Eukaryota</taxon>
        <taxon>Metazoa</taxon>
        <taxon>Spiralia</taxon>
        <taxon>Lophotrochozoa</taxon>
        <taxon>Mollusca</taxon>
        <taxon>Gastropoda</taxon>
        <taxon>Heterobranchia</taxon>
        <taxon>Euthyneura</taxon>
        <taxon>Panpulmonata</taxon>
        <taxon>Eupulmonata</taxon>
        <taxon>Stylommatophora</taxon>
        <taxon>Helicina</taxon>
        <taxon>Arionoidea</taxon>
        <taxon>Arionidae</taxon>
        <taxon>Arion</taxon>
    </lineage>
</organism>
<dbReference type="AlphaFoldDB" id="A0A0B7BUH8"/>
<accession>A0A0B7BUH8</accession>